<reference evidence="3" key="1">
    <citation type="journal article" date="2019" name="J. Anim. Genet.">
        <title>Description and whole genome sequencing of Eikenella exigua sp. nov., isolated from brain abscess and blood.</title>
        <authorList>
            <person name="Stormo K.A."/>
            <person name="Nygaard R.M."/>
            <person name="Bruvold T.S."/>
            <person name="Dimmen G."/>
            <person name="Lindemann P.C."/>
            <person name="Jordal S."/>
            <person name="Kommedal O."/>
        </authorList>
    </citation>
    <scope>NUCLEOTIDE SEQUENCE [LARGE SCALE GENOMIC DNA]</scope>
    <source>
        <strain evidence="3">PXX</strain>
    </source>
</reference>
<evidence type="ECO:0008006" key="4">
    <source>
        <dbReference type="Google" id="ProtNLM"/>
    </source>
</evidence>
<dbReference type="RefSeq" id="WP_067441890.1">
    <property type="nucleotide sequence ID" value="NZ_CP038018.1"/>
</dbReference>
<protein>
    <recommendedName>
        <fullName evidence="4">DUF4124 domain-containing protein</fullName>
    </recommendedName>
</protein>
<sequence length="221" mass="24103">MFSYTHQIMLEELAHIALPGFLLLAFSISAATETSTARSETAPAEISYLCQLADGRSVRTSLPQGRCRPVTKSLVEEEADLPKQAAAVFAPVVAASASASQPANKADGGSSELPAIWQEAVAAASDVEISKPVPMRVTLRHQPERRAPVYPAPVIAAKPLTPKEIIARDIRREERALAQVERELATARRNNQSDRAGNLQLQIADRRSGLQSLRQELRRHQ</sequence>
<name>A0AAX1F945_9NEIS</name>
<feature type="region of interest" description="Disordered" evidence="1">
    <location>
        <begin position="186"/>
        <end position="205"/>
    </location>
</feature>
<evidence type="ECO:0000313" key="2">
    <source>
        <dbReference type="EMBL" id="QED92566.1"/>
    </source>
</evidence>
<gene>
    <name evidence="2" type="ORF">EZJ17_08075</name>
</gene>
<keyword evidence="3" id="KW-1185">Reference proteome</keyword>
<accession>A0AAX1F945</accession>
<dbReference type="KEGG" id="eex:EZJ17_08075"/>
<dbReference type="Proteomes" id="UP000326695">
    <property type="component" value="Chromosome"/>
</dbReference>
<organism evidence="2 3">
    <name type="scientific">Eikenella exigua</name>
    <dbReference type="NCBI Taxonomy" id="2528037"/>
    <lineage>
        <taxon>Bacteria</taxon>
        <taxon>Pseudomonadati</taxon>
        <taxon>Pseudomonadota</taxon>
        <taxon>Betaproteobacteria</taxon>
        <taxon>Neisseriales</taxon>
        <taxon>Neisseriaceae</taxon>
        <taxon>Eikenella</taxon>
    </lineage>
</organism>
<proteinExistence type="predicted"/>
<dbReference type="AlphaFoldDB" id="A0AAX1F945"/>
<evidence type="ECO:0000313" key="3">
    <source>
        <dbReference type="Proteomes" id="UP000326695"/>
    </source>
</evidence>
<evidence type="ECO:0000256" key="1">
    <source>
        <dbReference type="SAM" id="MobiDB-lite"/>
    </source>
</evidence>
<dbReference type="EMBL" id="CP038018">
    <property type="protein sequence ID" value="QED92566.1"/>
    <property type="molecule type" value="Genomic_DNA"/>
</dbReference>
<feature type="compositionally biased region" description="Polar residues" evidence="1">
    <location>
        <begin position="188"/>
        <end position="201"/>
    </location>
</feature>